<dbReference type="AlphaFoldDB" id="A0AA49Q3U5"/>
<accession>A0AA49Q6V2</accession>
<proteinExistence type="predicted"/>
<dbReference type="KEGG" id="pspc:Strain318_000482"/>
<evidence type="ECO:0008006" key="4">
    <source>
        <dbReference type="Google" id="ProtNLM"/>
    </source>
</evidence>
<sequence>MKRYADVDNDSGVFAYEYGPGWIHVQFDTGAAYEYTDASAGAHHIREMQRRADAGDGLNAYIMKHARKGYSRKL</sequence>
<protein>
    <recommendedName>
        <fullName evidence="4">KTSC domain-containing protein</fullName>
    </recommendedName>
</protein>
<gene>
    <name evidence="1" type="ORF">Strain138_000482</name>
    <name evidence="2" type="ORF">Strain318_000482</name>
</gene>
<evidence type="ECO:0000313" key="3">
    <source>
        <dbReference type="Proteomes" id="UP001229955"/>
    </source>
</evidence>
<accession>A0AA49Q3U5</accession>
<organism evidence="1">
    <name type="scientific">Pseudogemmatithrix spongiicola</name>
    <dbReference type="NCBI Taxonomy" id="3062599"/>
    <lineage>
        <taxon>Bacteria</taxon>
        <taxon>Pseudomonadati</taxon>
        <taxon>Gemmatimonadota</taxon>
        <taxon>Gemmatimonadia</taxon>
        <taxon>Gemmatimonadales</taxon>
        <taxon>Gemmatimonadaceae</taxon>
        <taxon>Pseudogemmatithrix</taxon>
    </lineage>
</organism>
<evidence type="ECO:0000313" key="2">
    <source>
        <dbReference type="EMBL" id="WKW14156.1"/>
    </source>
</evidence>
<name>A0AA49Q3U5_9BACT</name>
<dbReference type="EMBL" id="CP130612">
    <property type="protein sequence ID" value="WKW11246.1"/>
    <property type="molecule type" value="Genomic_DNA"/>
</dbReference>
<keyword evidence="3" id="KW-1185">Reference proteome</keyword>
<reference evidence="1" key="1">
    <citation type="submission" date="2023-07" db="EMBL/GenBank/DDBJ databases">
        <authorList>
            <person name="Haufschild T."/>
            <person name="Kallscheuer N."/>
            <person name="Hammer J."/>
            <person name="Kohn T."/>
            <person name="Kabuu M."/>
            <person name="Jogler M."/>
            <person name="Wohfarth N."/>
            <person name="Heuer A."/>
            <person name="Rohde M."/>
            <person name="van Teeseling M.C.F."/>
            <person name="Jogler C."/>
        </authorList>
    </citation>
    <scope>NUCLEOTIDE SEQUENCE</scope>
    <source>
        <strain evidence="1">Strain 138</strain>
        <strain evidence="2">Strain 318</strain>
    </source>
</reference>
<dbReference type="RefSeq" id="WP_367886946.1">
    <property type="nucleotide sequence ID" value="NZ_CP130612.1"/>
</dbReference>
<dbReference type="EMBL" id="CP130613">
    <property type="protein sequence ID" value="WKW14156.1"/>
    <property type="molecule type" value="Genomic_DNA"/>
</dbReference>
<evidence type="ECO:0000313" key="1">
    <source>
        <dbReference type="EMBL" id="WKW11246.1"/>
    </source>
</evidence>
<dbReference type="Proteomes" id="UP001229955">
    <property type="component" value="Chromosome"/>
</dbReference>